<comment type="caution">
    <text evidence="1">The sequence shown here is derived from an EMBL/GenBank/DDBJ whole genome shotgun (WGS) entry which is preliminary data.</text>
</comment>
<keyword evidence="2" id="KW-1185">Reference proteome</keyword>
<protein>
    <submittedName>
        <fullName evidence="1">Uncharacterized protein</fullName>
    </submittedName>
</protein>
<dbReference type="EMBL" id="CALNXI010000003">
    <property type="protein sequence ID" value="CAH3013805.1"/>
    <property type="molecule type" value="Genomic_DNA"/>
</dbReference>
<gene>
    <name evidence="1" type="ORF">PEVE_00022426</name>
</gene>
<name>A0ABN8LEA0_9CNID</name>
<accession>A0ABN8LEA0</accession>
<evidence type="ECO:0000313" key="1">
    <source>
        <dbReference type="EMBL" id="CAH3013805.1"/>
    </source>
</evidence>
<reference evidence="1 2" key="1">
    <citation type="submission" date="2022-05" db="EMBL/GenBank/DDBJ databases">
        <authorList>
            <consortium name="Genoscope - CEA"/>
            <person name="William W."/>
        </authorList>
    </citation>
    <scope>NUCLEOTIDE SEQUENCE [LARGE SCALE GENOMIC DNA]</scope>
</reference>
<evidence type="ECO:0000313" key="2">
    <source>
        <dbReference type="Proteomes" id="UP001159427"/>
    </source>
</evidence>
<dbReference type="Proteomes" id="UP001159427">
    <property type="component" value="Unassembled WGS sequence"/>
</dbReference>
<organism evidence="1 2">
    <name type="scientific">Porites evermanni</name>
    <dbReference type="NCBI Taxonomy" id="104178"/>
    <lineage>
        <taxon>Eukaryota</taxon>
        <taxon>Metazoa</taxon>
        <taxon>Cnidaria</taxon>
        <taxon>Anthozoa</taxon>
        <taxon>Hexacorallia</taxon>
        <taxon>Scleractinia</taxon>
        <taxon>Fungiina</taxon>
        <taxon>Poritidae</taxon>
        <taxon>Porites</taxon>
    </lineage>
</organism>
<sequence length="436" mass="49473">MSQVFVEEGTDGILLIDASNAFNQMNRSAALHNIQIMCKEMALYVINTYRSPSRLFICGGGEILSREGTTQGDPLAMPWYALNTSIMIQNLRDHCPLVKQVWLADDSAGGGSIVQLYNWYRQLSKEGQKFGYLVNGTKSWLIVKSRELRRKQRGCLERKLITAAHVDSITSQSSIMVPGERSTEELKRHQQSLKRASAKEKMDSIDSSLSPGLLRLVNQSRDKGASSWLNALPLADKGLALNKQEFRDSLRLRYDLPLVDLPSQCICGDKFTICNNVEIEPRLQPLDNERNHLRSAVTSSEARLDIKAGGFWARGVTAFFDVRVTHVNSKCYQSKSTSEVFKEQEEEKKRKYQQRDEEMGSFTPLVFGTNGGMGNECQRFLKHLADKIVQKDTEPYHVVITWLRTQVSFELLRSVHACVRGSRTPFRSKIEQSYDH</sequence>
<proteinExistence type="predicted"/>